<dbReference type="Proteomes" id="UP000501237">
    <property type="component" value="Chromosome"/>
</dbReference>
<proteinExistence type="predicted"/>
<dbReference type="EMBL" id="AP022642">
    <property type="protein sequence ID" value="BCA30142.1"/>
    <property type="molecule type" value="Genomic_DNA"/>
</dbReference>
<evidence type="ECO:0000313" key="1">
    <source>
        <dbReference type="EMBL" id="BCA30142.1"/>
    </source>
</evidence>
<evidence type="ECO:0000313" key="2">
    <source>
        <dbReference type="Proteomes" id="UP000501237"/>
    </source>
</evidence>
<protein>
    <submittedName>
        <fullName evidence="1">Uncharacterized protein</fullName>
    </submittedName>
</protein>
<organism evidence="1 2">
    <name type="scientific">Metapseudomonas otitidis</name>
    <dbReference type="NCBI Taxonomy" id="319939"/>
    <lineage>
        <taxon>Bacteria</taxon>
        <taxon>Pseudomonadati</taxon>
        <taxon>Pseudomonadota</taxon>
        <taxon>Gammaproteobacteria</taxon>
        <taxon>Pseudomonadales</taxon>
        <taxon>Pseudomonadaceae</taxon>
        <taxon>Metapseudomonas</taxon>
    </lineage>
</organism>
<accession>A0A679GL25</accession>
<sequence length="490" mass="49790">MAQGFVLHHAELPGIRVDGNGEHRIAAAITAHHQAVLQGQGDGAAGGGEQAAAALPVALAQGQGKHRGGAGFVSPRVKGPHDDRATALGEGQHVSRGIGHRGEHRQRAGHFLAVRLQAGGLVQHHEAAFLIELQPGRGAVVVDGHGQGHGGRHVAVQVEDPHAEVVEDLVVGAGGVGVAVVEAVVGEGVGPIAGAIEHQHAKGALHGAAAGDVDPVAIDVQHLDAVDAVRRGDHQAARGALGSAAGIAAGLAAPAFAAVEGLFIHHTGAGHHGAGLVEEHHRQRGGGIVRQRGDVALGEQRGEVDGPGGEADGRVHRTGGFRQQHEGVAAAHTARATGTASARAGCGGLGGQGRVHAGLDGGLQLLDVGQLLLARGLRLGVGSGIDRRRVVASSTEHLGAQGGAAVAPQGQLAAAGQVDGHRAFGAGNQLFTGKHPVPFHQRPARSIACYREHLAYDLPDDTDYRSHESFLQRTPADHCRQPFSNRASAA</sequence>
<dbReference type="AlphaFoldDB" id="A0A679GL25"/>
<name>A0A679GL25_9GAMM</name>
<reference evidence="1 2" key="1">
    <citation type="journal article" date="2020" name="Microbiol. Resour. Announc.">
        <title>Complete genome sequence of Pseudomonas otitidis strain MrB4, isolated from Lake Biwa in Japan.</title>
        <authorList>
            <person name="Miyazaki K."/>
            <person name="Hase E."/>
            <person name="Maruya T."/>
        </authorList>
    </citation>
    <scope>NUCLEOTIDE SEQUENCE [LARGE SCALE GENOMIC DNA]</scope>
    <source>
        <strain evidence="1 2">MrB4</strain>
    </source>
</reference>
<gene>
    <name evidence="1" type="ORF">PtoMrB4_41190</name>
</gene>
<dbReference type="KEGG" id="poj:PtoMrB4_41190"/>